<dbReference type="GO" id="GO:0016020">
    <property type="term" value="C:membrane"/>
    <property type="evidence" value="ECO:0007669"/>
    <property type="project" value="UniProtKB-SubCell"/>
</dbReference>
<reference evidence="9 11" key="3">
    <citation type="journal article" date="2020" name="Biotechnol. Biofuels">
        <title>New insights from the biogas microbiome by comprehensive genome-resolved metagenomics of nearly 1600 species originating from multiple anaerobic digesters.</title>
        <authorList>
            <person name="Campanaro S."/>
            <person name="Treu L."/>
            <person name="Rodriguez-R L.M."/>
            <person name="Kovalovszki A."/>
            <person name="Ziels R.M."/>
            <person name="Maus I."/>
            <person name="Zhu X."/>
            <person name="Kougias P.G."/>
            <person name="Basile A."/>
            <person name="Luo G."/>
            <person name="Schluter A."/>
            <person name="Konstantinidis K.T."/>
            <person name="Angelidaki I."/>
        </authorList>
    </citation>
    <scope>NUCLEOTIDE SEQUENCE [LARGE SCALE GENOMIC DNA]</scope>
    <source>
        <strain evidence="9">AS22ysBPME_46</strain>
    </source>
</reference>
<dbReference type="EMBL" id="CP032683">
    <property type="protein sequence ID" value="AYK14452.1"/>
    <property type="molecule type" value="Genomic_DNA"/>
</dbReference>
<feature type="transmembrane region" description="Helical" evidence="5">
    <location>
        <begin position="282"/>
        <end position="308"/>
    </location>
</feature>
<evidence type="ECO:0000259" key="7">
    <source>
        <dbReference type="Pfam" id="PF00662"/>
    </source>
</evidence>
<evidence type="ECO:0000256" key="5">
    <source>
        <dbReference type="SAM" id="Phobius"/>
    </source>
</evidence>
<feature type="transmembrane region" description="Helical" evidence="5">
    <location>
        <begin position="545"/>
        <end position="564"/>
    </location>
</feature>
<dbReference type="EMBL" id="JAAYQL010000076">
    <property type="protein sequence ID" value="NLK33606.1"/>
    <property type="molecule type" value="Genomic_DNA"/>
</dbReference>
<evidence type="ECO:0000313" key="8">
    <source>
        <dbReference type="EMBL" id="AYK14452.1"/>
    </source>
</evidence>
<dbReference type="Proteomes" id="UP000585579">
    <property type="component" value="Unassembled WGS sequence"/>
</dbReference>
<dbReference type="PANTHER" id="PTHR43373:SF1">
    <property type="entry name" value="NA(+)_H(+) ANTIPORTER SUBUNIT A"/>
    <property type="match status" value="1"/>
</dbReference>
<organism evidence="8 10">
    <name type="scientific">Methanosarcina flavescens</name>
    <dbReference type="NCBI Taxonomy" id="1715806"/>
    <lineage>
        <taxon>Archaea</taxon>
        <taxon>Methanobacteriati</taxon>
        <taxon>Methanobacteriota</taxon>
        <taxon>Stenosarchaea group</taxon>
        <taxon>Methanomicrobia</taxon>
        <taxon>Methanosarcinales</taxon>
        <taxon>Methanosarcinaceae</taxon>
        <taxon>Methanosarcina</taxon>
    </lineage>
</organism>
<evidence type="ECO:0000313" key="9">
    <source>
        <dbReference type="EMBL" id="NLK33606.1"/>
    </source>
</evidence>
<evidence type="ECO:0000259" key="6">
    <source>
        <dbReference type="Pfam" id="PF00361"/>
    </source>
</evidence>
<feature type="transmembrane region" description="Helical" evidence="5">
    <location>
        <begin position="183"/>
        <end position="202"/>
    </location>
</feature>
<feature type="transmembrane region" description="Helical" evidence="5">
    <location>
        <begin position="60"/>
        <end position="82"/>
    </location>
</feature>
<feature type="transmembrane region" description="Helical" evidence="5">
    <location>
        <begin position="214"/>
        <end position="232"/>
    </location>
</feature>
<feature type="transmembrane region" description="Helical" evidence="5">
    <location>
        <begin position="159"/>
        <end position="177"/>
    </location>
</feature>
<feature type="domain" description="NADH-Ubiquinone oxidoreductase (complex I) chain 5 N-terminal" evidence="7">
    <location>
        <begin position="115"/>
        <end position="148"/>
    </location>
</feature>
<feature type="transmembrane region" description="Helical" evidence="5">
    <location>
        <begin position="6"/>
        <end position="23"/>
    </location>
</feature>
<evidence type="ECO:0000256" key="4">
    <source>
        <dbReference type="ARBA" id="ARBA00023136"/>
    </source>
</evidence>
<dbReference type="GeneID" id="53687244"/>
<dbReference type="KEGG" id="mfz:AOB57_003945"/>
<dbReference type="AlphaFoldDB" id="A0A660HQE9"/>
<dbReference type="Proteomes" id="UP000053087">
    <property type="component" value="Chromosome"/>
</dbReference>
<dbReference type="Pfam" id="PF00662">
    <property type="entry name" value="Proton_antipo_N"/>
    <property type="match status" value="1"/>
</dbReference>
<evidence type="ECO:0000256" key="2">
    <source>
        <dbReference type="ARBA" id="ARBA00022692"/>
    </source>
</evidence>
<keyword evidence="2 5" id="KW-0812">Transmembrane</keyword>
<dbReference type="RefSeq" id="WP_054299124.1">
    <property type="nucleotide sequence ID" value="NZ_CP032683.1"/>
</dbReference>
<sequence length="640" mass="69104">MIENTVMLLIAVPILFSLLFVALPKSIYKYLAWAFFIIGVALSVNLVLDGTGVVEISEPNFAMFENIVLILEVLVILFILAVSAKYKNWPTLALGIVSAAIFAYTFTNVPHAESASFNIDQFSQVMILIVNIVGTAIILFATGYMDEYEEHRHLNRQKTFYFTMSFFLASMNGLVMVDTLGWLFLFWELTTLCSFVLISYNMDEEGINNGFRALALNLVGGIALSVGIILLATNYNIGTLSGIGTYAGTDATAMAAVALPVILLCIGAFAKSAQMPFQSWLLGAMVAPTPVSALLHSSTMVNAGVFLVVKLVPAFAGTSLGTAIAAYGSFSFVMCSALALSQRNAKRVLAYSTIANLGLIIASAGIGTPLAVAAAIMLILFHAISKALLFLCTGEIEHTIGSRDIEDMSGLINKAPLLTTLAALGMVSMLLPPFGVLLTKWVSMEAASSNPVVIVFLILGSALTTVYYAKWMGTILSSTMDKKAVHHKKPETYFPLSFLGLAIVVTSILVFTVYDYFVRPQVEILLNAVPAISGEAGQFASEIGAFAYAAIFVALALAILIYFATRNMFTPRKADYYMCGENNLEMDKLMFRNGLCTYDKSNVSNIYLHNTFGESKLTTLGYAISIILIMIAFLAGGVLI</sequence>
<name>A0A660HQE9_9EURY</name>
<gene>
    <name evidence="8" type="ORF">AOB57_003945</name>
    <name evidence="9" type="ORF">GX302_12535</name>
</gene>
<dbReference type="InterPro" id="IPR001750">
    <property type="entry name" value="ND/Mrp_TM"/>
</dbReference>
<accession>A0A660HQE9</accession>
<keyword evidence="4 5" id="KW-0472">Membrane</keyword>
<feature type="transmembrane region" description="Helical" evidence="5">
    <location>
        <begin position="492"/>
        <end position="514"/>
    </location>
</feature>
<feature type="transmembrane region" description="Helical" evidence="5">
    <location>
        <begin position="252"/>
        <end position="270"/>
    </location>
</feature>
<evidence type="ECO:0000256" key="3">
    <source>
        <dbReference type="ARBA" id="ARBA00022989"/>
    </source>
</evidence>
<feature type="transmembrane region" description="Helical" evidence="5">
    <location>
        <begin position="126"/>
        <end position="147"/>
    </location>
</feature>
<protein>
    <submittedName>
        <fullName evidence="8">Ech hydrogenase subunit</fullName>
    </submittedName>
</protein>
<proteinExistence type="predicted"/>
<feature type="transmembrane region" description="Helical" evidence="5">
    <location>
        <begin position="30"/>
        <end position="48"/>
    </location>
</feature>
<feature type="transmembrane region" description="Helical" evidence="5">
    <location>
        <begin position="89"/>
        <end position="106"/>
    </location>
</feature>
<dbReference type="InterPro" id="IPR050616">
    <property type="entry name" value="CPA3_Na-H_Antiporter_A"/>
</dbReference>
<evidence type="ECO:0000256" key="1">
    <source>
        <dbReference type="ARBA" id="ARBA00004141"/>
    </source>
</evidence>
<feature type="transmembrane region" description="Helical" evidence="5">
    <location>
        <begin position="411"/>
        <end position="431"/>
    </location>
</feature>
<dbReference type="PANTHER" id="PTHR43373">
    <property type="entry name" value="NA(+)/H(+) ANTIPORTER SUBUNIT"/>
    <property type="match status" value="1"/>
</dbReference>
<evidence type="ECO:0000313" key="11">
    <source>
        <dbReference type="Proteomes" id="UP000585579"/>
    </source>
</evidence>
<feature type="domain" description="NADH:quinone oxidoreductase/Mrp antiporter transmembrane" evidence="6">
    <location>
        <begin position="182"/>
        <end position="463"/>
    </location>
</feature>
<feature type="transmembrane region" description="Helical" evidence="5">
    <location>
        <begin position="451"/>
        <end position="471"/>
    </location>
</feature>
<reference evidence="8" key="2">
    <citation type="submission" date="2018-10" db="EMBL/GenBank/DDBJ databases">
        <authorList>
            <person name="Fischer M.A."/>
            <person name="Kern T."/>
            <person name="Deppenmeier U."/>
            <person name="Schmitz R.A."/>
            <person name="Rother M."/>
        </authorList>
    </citation>
    <scope>NUCLEOTIDE SEQUENCE</scope>
    <source>
        <strain evidence="8">E03.2</strain>
    </source>
</reference>
<dbReference type="InterPro" id="IPR001516">
    <property type="entry name" value="Proton_antipo_N"/>
</dbReference>
<feature type="transmembrane region" description="Helical" evidence="5">
    <location>
        <begin position="348"/>
        <end position="366"/>
    </location>
</feature>
<dbReference type="Pfam" id="PF00361">
    <property type="entry name" value="Proton_antipo_M"/>
    <property type="match status" value="1"/>
</dbReference>
<keyword evidence="3 5" id="KW-1133">Transmembrane helix</keyword>
<feature type="transmembrane region" description="Helical" evidence="5">
    <location>
        <begin position="620"/>
        <end position="639"/>
    </location>
</feature>
<reference evidence="8 10" key="1">
    <citation type="journal article" date="2016" name="Int. J. Syst. Evol. Microbiol.">
        <title>Methanosarcina flavescens sp. nov., a methanogenic archaeon isolated from a full-scale anaerobic digester.</title>
        <authorList>
            <person name="Kern T."/>
            <person name="Fischer M.A."/>
            <person name="Deppenmeier U."/>
            <person name="Schmitz R.A."/>
            <person name="Rother M."/>
        </authorList>
    </citation>
    <scope>NUCLEOTIDE SEQUENCE [LARGE SCALE GENOMIC DNA]</scope>
    <source>
        <strain evidence="8 10">E03.2</strain>
    </source>
</reference>
<dbReference type="OrthoDB" id="371891at2157"/>
<keyword evidence="10" id="KW-1185">Reference proteome</keyword>
<comment type="subcellular location">
    <subcellularLocation>
        <location evidence="1">Membrane</location>
        <topology evidence="1">Multi-pass membrane protein</topology>
    </subcellularLocation>
</comment>
<dbReference type="PRINTS" id="PR01434">
    <property type="entry name" value="NADHDHGNASE5"/>
</dbReference>
<feature type="transmembrane region" description="Helical" evidence="5">
    <location>
        <begin position="372"/>
        <end position="391"/>
    </location>
</feature>
<feature type="transmembrane region" description="Helical" evidence="5">
    <location>
        <begin position="320"/>
        <end position="341"/>
    </location>
</feature>
<evidence type="ECO:0000313" key="10">
    <source>
        <dbReference type="Proteomes" id="UP000053087"/>
    </source>
</evidence>